<evidence type="ECO:0000256" key="4">
    <source>
        <dbReference type="ARBA" id="ARBA00023065"/>
    </source>
</evidence>
<comment type="caution">
    <text evidence="7">The sequence shown here is derived from an EMBL/GenBank/DDBJ whole genome shotgun (WGS) entry which is preliminary data.</text>
</comment>
<dbReference type="Gene3D" id="2.60.15.10">
    <property type="entry name" value="F0F1 ATP synthase delta/epsilon subunit, N-terminal"/>
    <property type="match status" value="1"/>
</dbReference>
<keyword evidence="5" id="KW-0472">Membrane</keyword>
<dbReference type="SUPFAM" id="SSF51344">
    <property type="entry name" value="Epsilon subunit of F1F0-ATP synthase N-terminal domain"/>
    <property type="match status" value="1"/>
</dbReference>
<dbReference type="Pfam" id="PF02823">
    <property type="entry name" value="ATP-synt_DE_N"/>
    <property type="match status" value="1"/>
</dbReference>
<reference evidence="7" key="1">
    <citation type="journal article" date="2012" name="PLoS ONE">
        <title>Gene sets for utilization of primary and secondary nutrition supplies in the distal gut of endangered iberian lynx.</title>
        <authorList>
            <person name="Alcaide M."/>
            <person name="Messina E."/>
            <person name="Richter M."/>
            <person name="Bargiela R."/>
            <person name="Peplies J."/>
            <person name="Huws S.A."/>
            <person name="Newbold C.J."/>
            <person name="Golyshin P.N."/>
            <person name="Simon M.A."/>
            <person name="Lopez G."/>
            <person name="Yakimov M.M."/>
            <person name="Ferrer M."/>
        </authorList>
    </citation>
    <scope>NUCLEOTIDE SEQUENCE</scope>
</reference>
<dbReference type="AlphaFoldDB" id="J9H951"/>
<dbReference type="GO" id="GO:0045259">
    <property type="term" value="C:proton-transporting ATP synthase complex"/>
    <property type="evidence" value="ECO:0007669"/>
    <property type="project" value="InterPro"/>
</dbReference>
<dbReference type="GO" id="GO:0046933">
    <property type="term" value="F:proton-transporting ATP synthase activity, rotational mechanism"/>
    <property type="evidence" value="ECO:0007669"/>
    <property type="project" value="InterPro"/>
</dbReference>
<keyword evidence="3" id="KW-0813">Transport</keyword>
<organism evidence="7">
    <name type="scientific">gut metagenome</name>
    <dbReference type="NCBI Taxonomy" id="749906"/>
    <lineage>
        <taxon>unclassified sequences</taxon>
        <taxon>metagenomes</taxon>
        <taxon>organismal metagenomes</taxon>
    </lineage>
</organism>
<accession>J9H951</accession>
<feature type="domain" description="ATP synthase F1 complex delta/epsilon subunit N-terminal" evidence="6">
    <location>
        <begin position="13"/>
        <end position="59"/>
    </location>
</feature>
<dbReference type="CDD" id="cd12152">
    <property type="entry name" value="F1-ATPase_delta"/>
    <property type="match status" value="1"/>
</dbReference>
<comment type="similarity">
    <text evidence="2">Belongs to the ATPase epsilon chain family.</text>
</comment>
<sequence>MKTERDDSRSLWLRVLSPEGLLFEGAVSRVTLPGSQGRFTVLPQHAPLLASLTRGNLTFMPLATEVTGMGTLGTESVAWSSQAGEPDAGRGTDFSEPCEQVFALREGFVEVRQNQVIACVERE</sequence>
<gene>
    <name evidence="7" type="ORF">EVA_00289</name>
</gene>
<keyword evidence="4" id="KW-0406">Ion transport</keyword>
<evidence type="ECO:0000256" key="1">
    <source>
        <dbReference type="ARBA" id="ARBA00004370"/>
    </source>
</evidence>
<dbReference type="InterPro" id="IPR036771">
    <property type="entry name" value="ATPsynth_dsu/esu_N"/>
</dbReference>
<evidence type="ECO:0000256" key="3">
    <source>
        <dbReference type="ARBA" id="ARBA00022448"/>
    </source>
</evidence>
<name>J9H951_9ZZZZ</name>
<proteinExistence type="inferred from homology"/>
<dbReference type="InterPro" id="IPR020546">
    <property type="entry name" value="ATP_synth_F1_dsu/esu_N"/>
</dbReference>
<evidence type="ECO:0000313" key="7">
    <source>
        <dbReference type="EMBL" id="EJX11015.1"/>
    </source>
</evidence>
<evidence type="ECO:0000256" key="2">
    <source>
        <dbReference type="ARBA" id="ARBA00005712"/>
    </source>
</evidence>
<evidence type="ECO:0000256" key="5">
    <source>
        <dbReference type="ARBA" id="ARBA00023136"/>
    </source>
</evidence>
<evidence type="ECO:0000259" key="6">
    <source>
        <dbReference type="Pfam" id="PF02823"/>
    </source>
</evidence>
<comment type="subcellular location">
    <subcellularLocation>
        <location evidence="1">Membrane</location>
    </subcellularLocation>
</comment>
<dbReference type="InterPro" id="IPR001469">
    <property type="entry name" value="ATP_synth_F1_dsu/esu"/>
</dbReference>
<dbReference type="EMBL" id="AMCI01000007">
    <property type="protein sequence ID" value="EJX11015.1"/>
    <property type="molecule type" value="Genomic_DNA"/>
</dbReference>
<protein>
    <submittedName>
        <fullName evidence="7">ATP synthase, Delta/Epsilon chain, beta-sandwich domain protein</fullName>
    </submittedName>
</protein>